<evidence type="ECO:0000256" key="1">
    <source>
        <dbReference type="ARBA" id="ARBA00023284"/>
    </source>
</evidence>
<keyword evidence="1" id="KW-0676">Redox-active center</keyword>
<dbReference type="Pfam" id="PF00578">
    <property type="entry name" value="AhpC-TSA"/>
    <property type="match status" value="1"/>
</dbReference>
<dbReference type="PANTHER" id="PTHR42852">
    <property type="entry name" value="THIOL:DISULFIDE INTERCHANGE PROTEIN DSBE"/>
    <property type="match status" value="1"/>
</dbReference>
<dbReference type="InterPro" id="IPR013766">
    <property type="entry name" value="Thioredoxin_domain"/>
</dbReference>
<dbReference type="InterPro" id="IPR050553">
    <property type="entry name" value="Thioredoxin_ResA/DsbE_sf"/>
</dbReference>
<name>A0ABP8HEH2_9SPHI</name>
<accession>A0ABP8HEH2</accession>
<gene>
    <name evidence="4" type="ORF">GCM10023149_48110</name>
</gene>
<evidence type="ECO:0000313" key="5">
    <source>
        <dbReference type="Proteomes" id="UP001500582"/>
    </source>
</evidence>
<reference evidence="5" key="1">
    <citation type="journal article" date="2019" name="Int. J. Syst. Evol. Microbiol.">
        <title>The Global Catalogue of Microorganisms (GCM) 10K type strain sequencing project: providing services to taxonomists for standard genome sequencing and annotation.</title>
        <authorList>
            <consortium name="The Broad Institute Genomics Platform"/>
            <consortium name="The Broad Institute Genome Sequencing Center for Infectious Disease"/>
            <person name="Wu L."/>
            <person name="Ma J."/>
        </authorList>
    </citation>
    <scope>NUCLEOTIDE SEQUENCE [LARGE SCALE GENOMIC DNA]</scope>
    <source>
        <strain evidence="5">JCM 17705</strain>
    </source>
</reference>
<dbReference type="InterPro" id="IPR017937">
    <property type="entry name" value="Thioredoxin_CS"/>
</dbReference>
<dbReference type="EMBL" id="BAABFT010000020">
    <property type="protein sequence ID" value="GAA4338225.1"/>
    <property type="molecule type" value="Genomic_DNA"/>
</dbReference>
<sequence>MKKITTLLLSLFIGSAGVYAQQPTTVKGQRFEITTRTVSRAENKVDNENIYQFRLLSKQGGNSIYECKLVKVKMRENGQGSYGASIILNTDSIRKMTYNTSGIFMPLAILQQPLKVTIAANGKLVSIEGVTEAINKAAAAWGLGDEMKQQLLNNSAGGYPANEIRPLFLQLPDKKIGYGVAWKTTDPVWNYKVTGIKGALLSVSSSNEIEDGKTIAGINGNYTYNDVTGLIEQGEVISKYTVNPDAPKPINIDAVFTQNVRYNVNEYKLDTAWLNMAIVTSFWSNGLKKGAEYDSAKVYGYFKAHDALYKNDPYYRLTKIGLIQQFRSDKAYQAYDSMLVETPTHFLRGSSSHLHNKIGSVLNLGADSSYEVSKYMYKDESFDNWIQHSFAQDFLDRDVPIANDEGYRKAMLERGWKNEDITKLLNKLSRQLANANDLIKLFHTSKIPEIRQKTEALYLWVNAKQQKKDPAVLVKTANEFKKMSDLYLKQGNGNRYALIVYNMLIDAKKPKEAEALLAKTIASLEKFTADTFNFNRFADKNMLAYAYYRQYQAAKPADSVKALQYLSKAAQYSPKNNKEKAYSSFYDRVFLADAKETYREVFMEKLFKNDNTTEALNIFVDHINVNPEQIDEMEKIYHTYFPKENFKKFFADKIVTNWEVAPSFILKGLDGKDHNLADYKNKWLVLDFWGTWCGPCRAEMPRLNEFNKEIAAGKHNGIAFLSIACNDSEDKVKSYIDFNKFEIPVVMSDAEVQKQYKIRGYPSKILVSPDGKMLSVNFGAEWDTVVTKFNQLYTAAN</sequence>
<dbReference type="InterPro" id="IPR036249">
    <property type="entry name" value="Thioredoxin-like_sf"/>
</dbReference>
<keyword evidence="2" id="KW-0732">Signal</keyword>
<organism evidence="4 5">
    <name type="scientific">Mucilaginibacter gynuensis</name>
    <dbReference type="NCBI Taxonomy" id="1302236"/>
    <lineage>
        <taxon>Bacteria</taxon>
        <taxon>Pseudomonadati</taxon>
        <taxon>Bacteroidota</taxon>
        <taxon>Sphingobacteriia</taxon>
        <taxon>Sphingobacteriales</taxon>
        <taxon>Sphingobacteriaceae</taxon>
        <taxon>Mucilaginibacter</taxon>
    </lineage>
</organism>
<dbReference type="InterPro" id="IPR046230">
    <property type="entry name" value="DUF6263"/>
</dbReference>
<dbReference type="PROSITE" id="PS00194">
    <property type="entry name" value="THIOREDOXIN_1"/>
    <property type="match status" value="1"/>
</dbReference>
<proteinExistence type="predicted"/>
<keyword evidence="5" id="KW-1185">Reference proteome</keyword>
<dbReference type="Proteomes" id="UP001500582">
    <property type="component" value="Unassembled WGS sequence"/>
</dbReference>
<comment type="caution">
    <text evidence="4">The sequence shown here is derived from an EMBL/GenBank/DDBJ whole genome shotgun (WGS) entry which is preliminary data.</text>
</comment>
<dbReference type="SUPFAM" id="SSF52833">
    <property type="entry name" value="Thioredoxin-like"/>
    <property type="match status" value="1"/>
</dbReference>
<evidence type="ECO:0000259" key="3">
    <source>
        <dbReference type="PROSITE" id="PS51352"/>
    </source>
</evidence>
<protein>
    <recommendedName>
        <fullName evidence="3">Thioredoxin domain-containing protein</fullName>
    </recommendedName>
</protein>
<dbReference type="Gene3D" id="3.40.30.10">
    <property type="entry name" value="Glutaredoxin"/>
    <property type="match status" value="1"/>
</dbReference>
<dbReference type="Pfam" id="PF19777">
    <property type="entry name" value="DUF6263"/>
    <property type="match status" value="1"/>
</dbReference>
<dbReference type="RefSeq" id="WP_345213759.1">
    <property type="nucleotide sequence ID" value="NZ_BAABFT010000020.1"/>
</dbReference>
<dbReference type="PROSITE" id="PS51352">
    <property type="entry name" value="THIOREDOXIN_2"/>
    <property type="match status" value="1"/>
</dbReference>
<feature type="domain" description="Thioredoxin" evidence="3">
    <location>
        <begin position="655"/>
        <end position="794"/>
    </location>
</feature>
<dbReference type="CDD" id="cd02966">
    <property type="entry name" value="TlpA_like_family"/>
    <property type="match status" value="1"/>
</dbReference>
<feature type="signal peptide" evidence="2">
    <location>
        <begin position="1"/>
        <end position="20"/>
    </location>
</feature>
<evidence type="ECO:0000256" key="2">
    <source>
        <dbReference type="SAM" id="SignalP"/>
    </source>
</evidence>
<feature type="chain" id="PRO_5045479395" description="Thioredoxin domain-containing protein" evidence="2">
    <location>
        <begin position="21"/>
        <end position="797"/>
    </location>
</feature>
<dbReference type="InterPro" id="IPR000866">
    <property type="entry name" value="AhpC/TSA"/>
</dbReference>
<evidence type="ECO:0000313" key="4">
    <source>
        <dbReference type="EMBL" id="GAA4338225.1"/>
    </source>
</evidence>
<dbReference type="PANTHER" id="PTHR42852:SF13">
    <property type="entry name" value="PROTEIN DIPZ"/>
    <property type="match status" value="1"/>
</dbReference>